<dbReference type="InterPro" id="IPR020846">
    <property type="entry name" value="MFS_dom"/>
</dbReference>
<dbReference type="SUPFAM" id="SSF103473">
    <property type="entry name" value="MFS general substrate transporter"/>
    <property type="match status" value="1"/>
</dbReference>
<evidence type="ECO:0000256" key="7">
    <source>
        <dbReference type="SAM" id="Phobius"/>
    </source>
</evidence>
<feature type="domain" description="Major facilitator superfamily (MFS) profile" evidence="8">
    <location>
        <begin position="13"/>
        <end position="386"/>
    </location>
</feature>
<evidence type="ECO:0000256" key="6">
    <source>
        <dbReference type="SAM" id="MobiDB-lite"/>
    </source>
</evidence>
<feature type="transmembrane region" description="Helical" evidence="7">
    <location>
        <begin position="47"/>
        <end position="67"/>
    </location>
</feature>
<feature type="region of interest" description="Disordered" evidence="6">
    <location>
        <begin position="391"/>
        <end position="416"/>
    </location>
</feature>
<keyword evidence="4 7" id="KW-1133">Transmembrane helix</keyword>
<comment type="caution">
    <text evidence="9">The sequence shown here is derived from an EMBL/GenBank/DDBJ whole genome shotgun (WGS) entry which is preliminary data.</text>
</comment>
<dbReference type="InterPro" id="IPR011701">
    <property type="entry name" value="MFS"/>
</dbReference>
<keyword evidence="3 7" id="KW-0812">Transmembrane</keyword>
<comment type="subcellular location">
    <subcellularLocation>
        <location evidence="1">Cell membrane</location>
        <topology evidence="1">Multi-pass membrane protein</topology>
    </subcellularLocation>
</comment>
<feature type="transmembrane region" description="Helical" evidence="7">
    <location>
        <begin position="12"/>
        <end position="35"/>
    </location>
</feature>
<keyword evidence="2" id="KW-1003">Cell membrane</keyword>
<dbReference type="Gene3D" id="1.20.1250.20">
    <property type="entry name" value="MFS general substrate transporter like domains"/>
    <property type="match status" value="2"/>
</dbReference>
<protein>
    <recommendedName>
        <fullName evidence="8">Major facilitator superfamily (MFS) profile domain-containing protein</fullName>
    </recommendedName>
</protein>
<keyword evidence="5 7" id="KW-0472">Membrane</keyword>
<dbReference type="PANTHER" id="PTHR43124">
    <property type="entry name" value="PURINE EFFLUX PUMP PBUE"/>
    <property type="match status" value="1"/>
</dbReference>
<feature type="transmembrane region" description="Helical" evidence="7">
    <location>
        <begin position="165"/>
        <end position="188"/>
    </location>
</feature>
<dbReference type="RefSeq" id="WP_051632237.1">
    <property type="nucleotide sequence ID" value="NZ_AZRA01000117.1"/>
</dbReference>
<evidence type="ECO:0000256" key="4">
    <source>
        <dbReference type="ARBA" id="ARBA00022989"/>
    </source>
</evidence>
<dbReference type="Proteomes" id="UP000026714">
    <property type="component" value="Unassembled WGS sequence"/>
</dbReference>
<gene>
    <name evidence="9" type="ORF">X805_36450</name>
</gene>
<feature type="transmembrane region" description="Helical" evidence="7">
    <location>
        <begin position="246"/>
        <end position="264"/>
    </location>
</feature>
<evidence type="ECO:0000256" key="5">
    <source>
        <dbReference type="ARBA" id="ARBA00023136"/>
    </source>
</evidence>
<dbReference type="GO" id="GO:0005886">
    <property type="term" value="C:plasma membrane"/>
    <property type="evidence" value="ECO:0007669"/>
    <property type="project" value="UniProtKB-SubCell"/>
</dbReference>
<dbReference type="InterPro" id="IPR036259">
    <property type="entry name" value="MFS_trans_sf"/>
</dbReference>
<evidence type="ECO:0000256" key="2">
    <source>
        <dbReference type="ARBA" id="ARBA00022475"/>
    </source>
</evidence>
<accession>A0A059KGY0</accession>
<feature type="transmembrane region" description="Helical" evidence="7">
    <location>
        <begin position="276"/>
        <end position="294"/>
    </location>
</feature>
<dbReference type="Pfam" id="PF07690">
    <property type="entry name" value="MFS_1"/>
    <property type="match status" value="1"/>
</dbReference>
<feature type="transmembrane region" description="Helical" evidence="7">
    <location>
        <begin position="104"/>
        <end position="129"/>
    </location>
</feature>
<name>A0A059KGY0_9BURK</name>
<feature type="transmembrane region" description="Helical" evidence="7">
    <location>
        <begin position="360"/>
        <end position="381"/>
    </location>
</feature>
<feature type="transmembrane region" description="Helical" evidence="7">
    <location>
        <begin position="79"/>
        <end position="98"/>
    </location>
</feature>
<dbReference type="eggNOG" id="COG2814">
    <property type="taxonomic scope" value="Bacteria"/>
</dbReference>
<dbReference type="EMBL" id="AZRA01000117">
    <property type="protein sequence ID" value="KDB50737.1"/>
    <property type="molecule type" value="Genomic_DNA"/>
</dbReference>
<dbReference type="GO" id="GO:0022857">
    <property type="term" value="F:transmembrane transporter activity"/>
    <property type="evidence" value="ECO:0007669"/>
    <property type="project" value="InterPro"/>
</dbReference>
<dbReference type="PANTHER" id="PTHR43124:SF10">
    <property type="entry name" value="PURINE EFFLUX PUMP PBUE"/>
    <property type="match status" value="1"/>
</dbReference>
<feature type="transmembrane region" description="Helical" evidence="7">
    <location>
        <begin position="209"/>
        <end position="234"/>
    </location>
</feature>
<sequence>MGHTVSARHARLLLPALGASYFLFGTASLAVIGLLEAMASAWQVTPARIAELVAVHSLTFAVAAPLLQILFGHRPRRELISGGLLLLGLGALATAMAPDWSAGLAARVLMALGAAAIGPAASAQGAAVVEPTRQSGALATIFAGMTLAIVLGTPLAAWLGHVGSWRTVFVLLAISAPLLGITLWRAIGCGTAGPRIAGSGFLRVLERPATAWALLMMLLLMAGQFCAYTLLVPLMTKRFGLAAGDMTALLMLFGLGGVIGNLLAGRFGSRLGPVRLIRLSVLGLTIAFSGLMLAPALPMPGVLLMMLWSVCGLLFAAPQQQRLIQLAPPALRSLALAANASAMYLGMSLGAWSGARLYELAGVETLIPASLLLTLLGTLALQRSRQAQREDERLMRSGIGTGTGSGTGSVPKVWVQ</sequence>
<evidence type="ECO:0000313" key="10">
    <source>
        <dbReference type="Proteomes" id="UP000026714"/>
    </source>
</evidence>
<evidence type="ECO:0000313" key="9">
    <source>
        <dbReference type="EMBL" id="KDB50737.1"/>
    </source>
</evidence>
<feature type="transmembrane region" description="Helical" evidence="7">
    <location>
        <begin position="300"/>
        <end position="318"/>
    </location>
</feature>
<evidence type="ECO:0000259" key="8">
    <source>
        <dbReference type="PROSITE" id="PS50850"/>
    </source>
</evidence>
<feature type="transmembrane region" description="Helical" evidence="7">
    <location>
        <begin position="330"/>
        <end position="354"/>
    </location>
</feature>
<proteinExistence type="predicted"/>
<feature type="transmembrane region" description="Helical" evidence="7">
    <location>
        <begin position="136"/>
        <end position="159"/>
    </location>
</feature>
<dbReference type="STRING" id="34103.SAMN05421778_1234"/>
<evidence type="ECO:0000256" key="3">
    <source>
        <dbReference type="ARBA" id="ARBA00022692"/>
    </source>
</evidence>
<dbReference type="InterPro" id="IPR050189">
    <property type="entry name" value="MFS_Efflux_Transporters"/>
</dbReference>
<keyword evidence="10" id="KW-1185">Reference proteome</keyword>
<evidence type="ECO:0000256" key="1">
    <source>
        <dbReference type="ARBA" id="ARBA00004651"/>
    </source>
</evidence>
<reference evidence="9 10" key="1">
    <citation type="journal article" date="2014" name="FEMS Microbiol. Ecol.">
        <title>Sphaerotilus natans encrusted with nanoball-shaped Fe(III) oxide minerals formed by nitrate-reducing mixotrophic Fe(II) oxidation.</title>
        <authorList>
            <person name="Park S."/>
            <person name="Kim D.H."/>
            <person name="Lee J.H."/>
            <person name="Hur H.G."/>
        </authorList>
    </citation>
    <scope>NUCLEOTIDE SEQUENCE [LARGE SCALE GENOMIC DNA]</scope>
    <source>
        <strain evidence="9 10">DSM 6575</strain>
    </source>
</reference>
<dbReference type="AlphaFoldDB" id="A0A059KGY0"/>
<organism evidence="9 10">
    <name type="scientific">Sphaerotilus natans subsp. natans DSM 6575</name>
    <dbReference type="NCBI Taxonomy" id="1286631"/>
    <lineage>
        <taxon>Bacteria</taxon>
        <taxon>Pseudomonadati</taxon>
        <taxon>Pseudomonadota</taxon>
        <taxon>Betaproteobacteria</taxon>
        <taxon>Burkholderiales</taxon>
        <taxon>Sphaerotilaceae</taxon>
        <taxon>Sphaerotilus</taxon>
    </lineage>
</organism>
<dbReference type="PROSITE" id="PS50850">
    <property type="entry name" value="MFS"/>
    <property type="match status" value="1"/>
</dbReference>